<dbReference type="STRING" id="1797110.A3841_09185"/>
<dbReference type="AlphaFoldDB" id="A0A1Q5PIZ3"/>
<comment type="caution">
    <text evidence="2">The sequence shown here is derived from an EMBL/GenBank/DDBJ whole genome shotgun (WGS) entry which is preliminary data.</text>
</comment>
<dbReference type="Proteomes" id="UP000186551">
    <property type="component" value="Unassembled WGS sequence"/>
</dbReference>
<name>A0A1Q5PIZ3_9BACT</name>
<protein>
    <recommendedName>
        <fullName evidence="1">Hemerythrin-like domain-containing protein</fullName>
    </recommendedName>
</protein>
<feature type="domain" description="Hemerythrin-like" evidence="1">
    <location>
        <begin position="24"/>
        <end position="129"/>
    </location>
</feature>
<dbReference type="InterPro" id="IPR012312">
    <property type="entry name" value="Hemerythrin-like"/>
</dbReference>
<dbReference type="OrthoDB" id="9793254at2"/>
<sequence>MKRHESLIPISRQHHGGLLTARLLQHGAPAYKGMPTALTAKRDYVVDFLQEHLLPHFKLEEETVFILAADYSEELKQQAQALQAEHRQLERLILALPGAEEAALPERLDAVGKLLEQHIRQEERVFFEIVQEKLPDEKLELLQQRVLEHLTL</sequence>
<organism evidence="2 3">
    <name type="scientific">Pontibacter flavimaris</name>
    <dbReference type="NCBI Taxonomy" id="1797110"/>
    <lineage>
        <taxon>Bacteria</taxon>
        <taxon>Pseudomonadati</taxon>
        <taxon>Bacteroidota</taxon>
        <taxon>Cytophagia</taxon>
        <taxon>Cytophagales</taxon>
        <taxon>Hymenobacteraceae</taxon>
        <taxon>Pontibacter</taxon>
    </lineage>
</organism>
<keyword evidence="3" id="KW-1185">Reference proteome</keyword>
<dbReference type="Gene3D" id="1.20.120.520">
    <property type="entry name" value="nmb1532 protein domain like"/>
    <property type="match status" value="1"/>
</dbReference>
<dbReference type="RefSeq" id="WP_073850590.1">
    <property type="nucleotide sequence ID" value="NZ_LVWA01000002.1"/>
</dbReference>
<accession>A0A1Q5PIZ3</accession>
<proteinExistence type="predicted"/>
<dbReference type="Pfam" id="PF01814">
    <property type="entry name" value="Hemerythrin"/>
    <property type="match status" value="1"/>
</dbReference>
<evidence type="ECO:0000259" key="1">
    <source>
        <dbReference type="Pfam" id="PF01814"/>
    </source>
</evidence>
<evidence type="ECO:0000313" key="2">
    <source>
        <dbReference type="EMBL" id="OKL42152.1"/>
    </source>
</evidence>
<dbReference type="EMBL" id="LVWA01000002">
    <property type="protein sequence ID" value="OKL42152.1"/>
    <property type="molecule type" value="Genomic_DNA"/>
</dbReference>
<gene>
    <name evidence="2" type="ORF">A3841_09185</name>
</gene>
<reference evidence="2 3" key="1">
    <citation type="submission" date="2016-03" db="EMBL/GenBank/DDBJ databases">
        <title>Genome sequence of Pontibacter sp. nov., of the family cytophagaceae, isolated from marine sediment of the Yellow Sea, China.</title>
        <authorList>
            <person name="Zhang G."/>
            <person name="Zhang R."/>
        </authorList>
    </citation>
    <scope>NUCLEOTIDE SEQUENCE [LARGE SCALE GENOMIC DNA]</scope>
    <source>
        <strain evidence="2 3">S10-8</strain>
    </source>
</reference>
<evidence type="ECO:0000313" key="3">
    <source>
        <dbReference type="Proteomes" id="UP000186551"/>
    </source>
</evidence>